<evidence type="ECO:0000313" key="3">
    <source>
        <dbReference type="EMBL" id="MDW8518406.1"/>
    </source>
</evidence>
<feature type="transmembrane region" description="Helical" evidence="1">
    <location>
        <begin position="147"/>
        <end position="169"/>
    </location>
</feature>
<feature type="transmembrane region" description="Helical" evidence="1">
    <location>
        <begin position="94"/>
        <end position="127"/>
    </location>
</feature>
<dbReference type="RefSeq" id="WP_061786683.1">
    <property type="nucleotide sequence ID" value="NZ_CP040367.1"/>
</dbReference>
<keyword evidence="1" id="KW-1133">Transmembrane helix</keyword>
<protein>
    <submittedName>
        <fullName evidence="3">HPP family protein</fullName>
    </submittedName>
</protein>
<keyword evidence="1" id="KW-0812">Transmembrane</keyword>
<evidence type="ECO:0000259" key="2">
    <source>
        <dbReference type="Pfam" id="PF04982"/>
    </source>
</evidence>
<dbReference type="EMBL" id="JAWUZT010000104">
    <property type="protein sequence ID" value="MDW8518406.1"/>
    <property type="molecule type" value="Genomic_DNA"/>
</dbReference>
<reference evidence="4" key="1">
    <citation type="submission" date="2023-07" db="EMBL/GenBank/DDBJ databases">
        <title>Draft genomic sequences of Priestia flexa CCM isolated from the soil of an abandoned mine contaminated by free cyanide in the high Andean zone of Tacna, Peru.</title>
        <authorList>
            <person name="Caceda Quiroz C.J."/>
            <person name="Maraza Chooque G.J."/>
            <person name="Fora Quispe G.L."/>
            <person name="Carpio Mamani M."/>
        </authorList>
    </citation>
    <scope>NUCLEOTIDE SEQUENCE [LARGE SCALE GENOMIC DNA]</scope>
    <source>
        <strain evidence="4">CCM</strain>
    </source>
</reference>
<gene>
    <name evidence="3" type="ORF">RIB56_20055</name>
</gene>
<dbReference type="InterPro" id="IPR058581">
    <property type="entry name" value="TM_HPP"/>
</dbReference>
<dbReference type="Pfam" id="PF04982">
    <property type="entry name" value="TM_HPP"/>
    <property type="match status" value="1"/>
</dbReference>
<dbReference type="InterPro" id="IPR007065">
    <property type="entry name" value="HPP"/>
</dbReference>
<sequence length="183" mass="20083">MEKKLTKYAHQSTNVFISYFKKMKGTMRQQGKVDYIDSTVSAAGALIAMLVVSFIVLHLSYPMALAPLGASCILVFGAHKGLLSQPRHVIGGHFLSTTCAIIILSLLGKSVFSLVFALAFVLFLMALTETMHPPAAASALVAINNEVTWNFLLPIIFGALVVVFISTIYNNAFRARQYPTHWF</sequence>
<keyword evidence="4" id="KW-1185">Reference proteome</keyword>
<name>A0ABU4JBN8_9BACI</name>
<dbReference type="PANTHER" id="PTHR33741:SF5">
    <property type="entry name" value="TRANSMEMBRANE PROTEIN DDB_G0269096-RELATED"/>
    <property type="match status" value="1"/>
</dbReference>
<evidence type="ECO:0000256" key="1">
    <source>
        <dbReference type="SAM" id="Phobius"/>
    </source>
</evidence>
<dbReference type="Proteomes" id="UP001284771">
    <property type="component" value="Unassembled WGS sequence"/>
</dbReference>
<comment type="caution">
    <text evidence="3">The sequence shown here is derived from an EMBL/GenBank/DDBJ whole genome shotgun (WGS) entry which is preliminary data.</text>
</comment>
<evidence type="ECO:0000313" key="4">
    <source>
        <dbReference type="Proteomes" id="UP001284771"/>
    </source>
</evidence>
<feature type="transmembrane region" description="Helical" evidence="1">
    <location>
        <begin position="35"/>
        <end position="57"/>
    </location>
</feature>
<keyword evidence="1" id="KW-0472">Membrane</keyword>
<feature type="domain" description="HPP transmembrane region" evidence="2">
    <location>
        <begin position="33"/>
        <end position="179"/>
    </location>
</feature>
<accession>A0ABU4JBN8</accession>
<proteinExistence type="predicted"/>
<dbReference type="PANTHER" id="PTHR33741">
    <property type="entry name" value="TRANSMEMBRANE PROTEIN DDB_G0269096-RELATED"/>
    <property type="match status" value="1"/>
</dbReference>
<organism evidence="3 4">
    <name type="scientific">Priestia flexa</name>
    <dbReference type="NCBI Taxonomy" id="86664"/>
    <lineage>
        <taxon>Bacteria</taxon>
        <taxon>Bacillati</taxon>
        <taxon>Bacillota</taxon>
        <taxon>Bacilli</taxon>
        <taxon>Bacillales</taxon>
        <taxon>Bacillaceae</taxon>
        <taxon>Priestia</taxon>
    </lineage>
</organism>